<dbReference type="EMBL" id="AZSI01000142">
    <property type="protein sequence ID" value="KEY61654.1"/>
    <property type="molecule type" value="Genomic_DNA"/>
</dbReference>
<accession>A0A084A8M5</accession>
<dbReference type="PATRIC" id="fig|1415168.3.peg.2275"/>
<sequence>MKINTISDLKALVTSLERYDDNTPLAISITGQAECFAVAPLPFSKTFGQKQPDLVSLQIFRNGLFSENGGTP</sequence>
<comment type="caution">
    <text evidence="1">The sequence shown here is derived from an EMBL/GenBank/DDBJ whole genome shotgun (WGS) entry which is preliminary data.</text>
</comment>
<dbReference type="RefSeq" id="WP_042748769.1">
    <property type="nucleotide sequence ID" value="NZ_AZSI01000142.1"/>
</dbReference>
<protein>
    <submittedName>
        <fullName evidence="1">Putative phage protein</fullName>
    </submittedName>
</protein>
<dbReference type="AlphaFoldDB" id="A0A084A8M5"/>
<dbReference type="Proteomes" id="UP000028401">
    <property type="component" value="Unassembled WGS sequence"/>
</dbReference>
<evidence type="ECO:0000313" key="1">
    <source>
        <dbReference type="EMBL" id="KEY61654.1"/>
    </source>
</evidence>
<proteinExistence type="predicted"/>
<organism evidence="1 2">
    <name type="scientific">Lactococcus cremoris subsp. cremoris GE214</name>
    <dbReference type="NCBI Taxonomy" id="1415168"/>
    <lineage>
        <taxon>Bacteria</taxon>
        <taxon>Bacillati</taxon>
        <taxon>Bacillota</taxon>
        <taxon>Bacilli</taxon>
        <taxon>Lactobacillales</taxon>
        <taxon>Streptococcaceae</taxon>
        <taxon>Lactococcus</taxon>
        <taxon>Lactococcus cremoris subsp. cremoris</taxon>
    </lineage>
</organism>
<gene>
    <name evidence="1" type="ORF">U725_02215</name>
</gene>
<reference evidence="1 2" key="1">
    <citation type="submission" date="2014-06" db="EMBL/GenBank/DDBJ databases">
        <title>Draft genome sequence of the putrescine producing strain Lactococcus lactis subsp cremoris GE214.</title>
        <authorList>
            <person name="Ladero V."/>
            <person name="Linares D.M."/>
            <person name="del Rio B."/>
            <person name="Mayo B."/>
            <person name="Martin M.C."/>
            <person name="Fernandez M."/>
            <person name="Alvarez M.A."/>
        </authorList>
    </citation>
    <scope>NUCLEOTIDE SEQUENCE [LARGE SCALE GENOMIC DNA]</scope>
    <source>
        <strain evidence="1 2">GE214</strain>
    </source>
</reference>
<name>A0A084A8M5_LACLC</name>
<evidence type="ECO:0000313" key="2">
    <source>
        <dbReference type="Proteomes" id="UP000028401"/>
    </source>
</evidence>